<dbReference type="PANTHER" id="PTHR10678">
    <property type="entry name" value="26S PROTEASOME NON-ATPASE REGULATORY SUBUNIT 11/COP9 SIGNALOSOME COMPLEX SUBUNIT 2"/>
    <property type="match status" value="1"/>
</dbReference>
<dbReference type="PROSITE" id="PS50250">
    <property type="entry name" value="PCI"/>
    <property type="match status" value="1"/>
</dbReference>
<sequence>MAGAMMIDRAQSHSLNRQDMTNFARDLEVDENDEEQIRQKEQKILELGETYKKEGKAKELADLIKVTRPFLSFLSKAKAAKLVRSLVDLFLDLEAETGIEVQLCKECIEWAKQEKRTFLRQSLEARLIALYFDTGMYTEALNLGSQLLKELKKLDDKNLLVEVQLLESKTYHALSNLPKARAALTSARTTANAIYCAPKVQATLDLQSGILHAADERDFKTAFSYFYEAFEGFDSVQSSKALTALKYMLLCKIMLGQSDDVNQIVSGKLAITYSGRDIDAMKAVAEASHKRSLADFQDALKQYKKELEDDVIVKAHLGTLYDTMLEQNLCRIIEPYSQCEVSFIAEQIALPIAQVEKKLSQMILDKKFSGILDQGIGVLIVFEETPVDKTYETALETIQHMGKVVDTLYQKAKKLTATTGWNEKTRLQNLVHISCGASFPNALPPLAKTTTTTKHGAIFRDCRRHELDLSESILQATPPPVTTLHPLKEGQYIDLDYSIWLSRLLTPVLVTFLLPCAFVLLIYCTISFLYIYKLHSRFILQVYNEGDFDFWDVARTLVAVVWDAHGWIFHGYEVCGLENLPETGPALIIYYHGAIPIDMYYFTARVYLKRQRLIYTVGDRFLNKVPGWKLLARVMKISPGTVQSCASVLRDGNMLSIAPGGVYEAQFGDSNYELLWRQRVGFAKVAIESKAPIIPMFTENLREGFRSVGLAKRLFIRLYNAVRFPVRPIYGGFPVKFRTHLGTPILYDPSLSPEDLQEKVAYAIEELINKHQRIPGSIFHALLDRCFFFNVCATALEVVTPPFFLDERTEMDNESISHTTGELGSTWIGAVPDWFGWVHNLALPVLAAFLLPWLYVLLILSSVPYLHLCNFFRLHFWKQSNEDEFWKTARWLMAYVWNLHSKLLHGYEVVGLENLPKTGAALLIYYHGALPIDMYYLTAETMLKRNRLIHTVGDRFLDRIPGWRLVSRVMKVTSGSVQSCVDTLRAGELLSIAPGGVYEAQFGDNAYEVLWKNRTGFARVALEAKVQIIPMFTVNIRECFRTVAFAKGMFVRLYSMLKIPVLPIYGGFPVKLRTVLGKPIPYDENLSPVALQEKVAAAIAELVREYQRVPGDILQAVGDRFEAVPVRKENAKL</sequence>
<dbReference type="InterPro" id="IPR002123">
    <property type="entry name" value="Plipid/glycerol_acylTrfase"/>
</dbReference>
<evidence type="ECO:0000313" key="5">
    <source>
        <dbReference type="EnsemblMetazoa" id="AEPI001059-PA"/>
    </source>
</evidence>
<comment type="similarity">
    <text evidence="1">Belongs to the proteasome subunit S9 family.</text>
</comment>
<organism evidence="5 6">
    <name type="scientific">Anopheles epiroticus</name>
    <dbReference type="NCBI Taxonomy" id="199890"/>
    <lineage>
        <taxon>Eukaryota</taxon>
        <taxon>Metazoa</taxon>
        <taxon>Ecdysozoa</taxon>
        <taxon>Arthropoda</taxon>
        <taxon>Hexapoda</taxon>
        <taxon>Insecta</taxon>
        <taxon>Pterygota</taxon>
        <taxon>Neoptera</taxon>
        <taxon>Endopterygota</taxon>
        <taxon>Diptera</taxon>
        <taxon>Nematocera</taxon>
        <taxon>Culicoidea</taxon>
        <taxon>Culicidae</taxon>
        <taxon>Anophelinae</taxon>
        <taxon>Anopheles</taxon>
    </lineage>
</organism>
<dbReference type="FunFam" id="1.25.40.570:FF:000003">
    <property type="entry name" value="26S proteasome non-ATPase regulatory subunit 11"/>
    <property type="match status" value="1"/>
</dbReference>
<protein>
    <recommendedName>
        <fullName evidence="4">PCI domain-containing protein</fullName>
    </recommendedName>
</protein>
<evidence type="ECO:0000259" key="4">
    <source>
        <dbReference type="PROSITE" id="PS50250"/>
    </source>
</evidence>
<reference evidence="5" key="2">
    <citation type="submission" date="2020-05" db="UniProtKB">
        <authorList>
            <consortium name="EnsemblMetazoa"/>
        </authorList>
    </citation>
    <scope>IDENTIFICATION</scope>
    <source>
        <strain evidence="5">Epiroticus2</strain>
    </source>
</reference>
<evidence type="ECO:0000256" key="3">
    <source>
        <dbReference type="SAM" id="Phobius"/>
    </source>
</evidence>
<dbReference type="Proteomes" id="UP000075885">
    <property type="component" value="Unassembled WGS sequence"/>
</dbReference>
<dbReference type="InterPro" id="IPR040773">
    <property type="entry name" value="Rpn6_N"/>
</dbReference>
<dbReference type="VEuPathDB" id="VectorBase:AEPI001059"/>
<evidence type="ECO:0000256" key="1">
    <source>
        <dbReference type="ARBA" id="ARBA00007454"/>
    </source>
</evidence>
<dbReference type="SUPFAM" id="SSF46785">
    <property type="entry name" value="Winged helix' DNA-binding domain"/>
    <property type="match status" value="1"/>
</dbReference>
<name>A0A182P2C5_9DIPT</name>
<dbReference type="SMART" id="SM00753">
    <property type="entry name" value="PAM"/>
    <property type="match status" value="1"/>
</dbReference>
<dbReference type="SMART" id="SM00088">
    <property type="entry name" value="PINT"/>
    <property type="match status" value="1"/>
</dbReference>
<dbReference type="STRING" id="199890.A0A182P2C5"/>
<accession>A0A182P2C5</accession>
<keyword evidence="6" id="KW-1185">Reference proteome</keyword>
<proteinExistence type="inferred from homology"/>
<dbReference type="CDD" id="cd07987">
    <property type="entry name" value="LPLAT_MGAT-like"/>
    <property type="match status" value="2"/>
</dbReference>
<dbReference type="InterPro" id="IPR000717">
    <property type="entry name" value="PCI_dom"/>
</dbReference>
<feature type="transmembrane region" description="Helical" evidence="3">
    <location>
        <begin position="841"/>
        <end position="868"/>
    </location>
</feature>
<feature type="transmembrane region" description="Helical" evidence="3">
    <location>
        <begin position="508"/>
        <end position="532"/>
    </location>
</feature>
<reference evidence="6" key="1">
    <citation type="submission" date="2013-03" db="EMBL/GenBank/DDBJ databases">
        <title>The Genome Sequence of Anopheles epiroticus epiroticus2.</title>
        <authorList>
            <consortium name="The Broad Institute Genomics Platform"/>
            <person name="Neafsey D.E."/>
            <person name="Howell P."/>
            <person name="Walker B."/>
            <person name="Young S.K."/>
            <person name="Zeng Q."/>
            <person name="Gargeya S."/>
            <person name="Fitzgerald M."/>
            <person name="Haas B."/>
            <person name="Abouelleil A."/>
            <person name="Allen A.W."/>
            <person name="Alvarado L."/>
            <person name="Arachchi H.M."/>
            <person name="Berlin A.M."/>
            <person name="Chapman S.B."/>
            <person name="Gainer-Dewar J."/>
            <person name="Goldberg J."/>
            <person name="Griggs A."/>
            <person name="Gujja S."/>
            <person name="Hansen M."/>
            <person name="Howarth C."/>
            <person name="Imamovic A."/>
            <person name="Ireland A."/>
            <person name="Larimer J."/>
            <person name="McCowan C."/>
            <person name="Murphy C."/>
            <person name="Pearson M."/>
            <person name="Poon T.W."/>
            <person name="Priest M."/>
            <person name="Roberts A."/>
            <person name="Saif S."/>
            <person name="Shea T."/>
            <person name="Sisk P."/>
            <person name="Sykes S."/>
            <person name="Wortman J."/>
            <person name="Nusbaum C."/>
            <person name="Birren B."/>
        </authorList>
    </citation>
    <scope>NUCLEOTIDE SEQUENCE [LARGE SCALE GENOMIC DNA]</scope>
    <source>
        <strain evidence="6">Epiroticus2</strain>
    </source>
</reference>
<dbReference type="EnsemblMetazoa" id="AEPI001059-RA">
    <property type="protein sequence ID" value="AEPI001059-PA"/>
    <property type="gene ID" value="AEPI001059"/>
</dbReference>
<dbReference type="InterPro" id="IPR040780">
    <property type="entry name" value="Rpn6_C_helix"/>
</dbReference>
<dbReference type="Gene3D" id="1.25.40.570">
    <property type="match status" value="1"/>
</dbReference>
<dbReference type="Pfam" id="PF01553">
    <property type="entry name" value="Acyltransferase"/>
    <property type="match status" value="2"/>
</dbReference>
<dbReference type="InterPro" id="IPR036390">
    <property type="entry name" value="WH_DNA-bd_sf"/>
</dbReference>
<dbReference type="Pfam" id="PF18503">
    <property type="entry name" value="RPN6_C_helix"/>
    <property type="match status" value="1"/>
</dbReference>
<keyword evidence="3" id="KW-1133">Transmembrane helix</keyword>
<keyword evidence="3" id="KW-0812">Transmembrane</keyword>
<keyword evidence="2" id="KW-0647">Proteasome</keyword>
<dbReference type="GO" id="GO:0016746">
    <property type="term" value="F:acyltransferase activity"/>
    <property type="evidence" value="ECO:0007669"/>
    <property type="project" value="InterPro"/>
</dbReference>
<feature type="domain" description="PCI" evidence="4">
    <location>
        <begin position="218"/>
        <end position="386"/>
    </location>
</feature>
<keyword evidence="3" id="KW-0472">Membrane</keyword>
<dbReference type="GO" id="GO:0000502">
    <property type="term" value="C:proteasome complex"/>
    <property type="evidence" value="ECO:0007669"/>
    <property type="project" value="UniProtKB-KW"/>
</dbReference>
<dbReference type="Pfam" id="PF01399">
    <property type="entry name" value="PCI"/>
    <property type="match status" value="1"/>
</dbReference>
<evidence type="ECO:0000313" key="6">
    <source>
        <dbReference type="Proteomes" id="UP000075885"/>
    </source>
</evidence>
<dbReference type="InterPro" id="IPR050871">
    <property type="entry name" value="26S_Proteasome/COP9_Components"/>
</dbReference>
<dbReference type="Pfam" id="PF18055">
    <property type="entry name" value="RPN6_N"/>
    <property type="match status" value="1"/>
</dbReference>
<dbReference type="SUPFAM" id="SSF69593">
    <property type="entry name" value="Glycerol-3-phosphate (1)-acyltransferase"/>
    <property type="match status" value="2"/>
</dbReference>
<evidence type="ECO:0000256" key="2">
    <source>
        <dbReference type="ARBA" id="ARBA00022942"/>
    </source>
</evidence>
<dbReference type="AlphaFoldDB" id="A0A182P2C5"/>